<protein>
    <submittedName>
        <fullName evidence="2">Uncharacterized protein</fullName>
    </submittedName>
</protein>
<evidence type="ECO:0000313" key="2">
    <source>
        <dbReference type="EnsemblMetazoa" id="BGLB037375-PB"/>
    </source>
</evidence>
<dbReference type="EnsemblMetazoa" id="BGLB037375-RB">
    <property type="protein sequence ID" value="BGLB037375-PB"/>
    <property type="gene ID" value="BGLB037375"/>
</dbReference>
<keyword evidence="1" id="KW-0175">Coiled coil</keyword>
<dbReference type="Proteomes" id="UP000076420">
    <property type="component" value="Unassembled WGS sequence"/>
</dbReference>
<name>A0A2C9M1A9_BIOGL</name>
<dbReference type="KEGG" id="bgt:106063707"/>
<dbReference type="AlphaFoldDB" id="A0A2C9M1A9"/>
<feature type="coiled-coil region" evidence="1">
    <location>
        <begin position="90"/>
        <end position="124"/>
    </location>
</feature>
<evidence type="ECO:0000313" key="3">
    <source>
        <dbReference type="Proteomes" id="UP000076420"/>
    </source>
</evidence>
<dbReference type="OrthoDB" id="6158548at2759"/>
<gene>
    <name evidence="2" type="primary">106063707</name>
</gene>
<dbReference type="VEuPathDB" id="VectorBase:BGLAX_030686"/>
<evidence type="ECO:0000256" key="1">
    <source>
        <dbReference type="SAM" id="Coils"/>
    </source>
</evidence>
<dbReference type="VEuPathDB" id="VectorBase:BGLB037375"/>
<accession>A0A2C9M1A9</accession>
<sequence length="248" mass="28633">MTFVQMNQFLVNENSRCLQTCKDIENGKEEVNSLNTDVSQSKETSTTLASASYGKEVRTECHTDKSQLEVVYKTIPVTTGNCFFALKDKMDNLTTLTKSLSKKIKSLQKKNTEQENKTEVIERKLTQVDYKDQEKYIHKIIAEAQSMAESKTNSKFDEFMIELHRASEFIKNQNDILSEKVKHCEEGNETILKRQDNIENNFRVNIDNITKQIESCFDLVAEKSETAYGHFHEMSDELVNQKSENVIF</sequence>
<reference evidence="2" key="1">
    <citation type="submission" date="2020-05" db="UniProtKB">
        <authorList>
            <consortium name="EnsemblMetazoa"/>
        </authorList>
    </citation>
    <scope>IDENTIFICATION</scope>
    <source>
        <strain evidence="2">BB02</strain>
    </source>
</reference>
<organism evidence="2 3">
    <name type="scientific">Biomphalaria glabrata</name>
    <name type="common">Bloodfluke planorb</name>
    <name type="synonym">Freshwater snail</name>
    <dbReference type="NCBI Taxonomy" id="6526"/>
    <lineage>
        <taxon>Eukaryota</taxon>
        <taxon>Metazoa</taxon>
        <taxon>Spiralia</taxon>
        <taxon>Lophotrochozoa</taxon>
        <taxon>Mollusca</taxon>
        <taxon>Gastropoda</taxon>
        <taxon>Heterobranchia</taxon>
        <taxon>Euthyneura</taxon>
        <taxon>Panpulmonata</taxon>
        <taxon>Hygrophila</taxon>
        <taxon>Lymnaeoidea</taxon>
        <taxon>Planorbidae</taxon>
        <taxon>Biomphalaria</taxon>
    </lineage>
</organism>
<proteinExistence type="predicted"/>